<feature type="compositionally biased region" description="Basic and acidic residues" evidence="1">
    <location>
        <begin position="1152"/>
        <end position="1165"/>
    </location>
</feature>
<gene>
    <name evidence="2" type="ORF">NKR23_g4351</name>
</gene>
<feature type="region of interest" description="Disordered" evidence="1">
    <location>
        <begin position="902"/>
        <end position="973"/>
    </location>
</feature>
<feature type="compositionally biased region" description="Acidic residues" evidence="1">
    <location>
        <begin position="1141"/>
        <end position="1151"/>
    </location>
</feature>
<feature type="compositionally biased region" description="Low complexity" evidence="1">
    <location>
        <begin position="167"/>
        <end position="179"/>
    </location>
</feature>
<feature type="compositionally biased region" description="Polar residues" evidence="1">
    <location>
        <begin position="593"/>
        <end position="605"/>
    </location>
</feature>
<feature type="region of interest" description="Disordered" evidence="1">
    <location>
        <begin position="677"/>
        <end position="717"/>
    </location>
</feature>
<feature type="region of interest" description="Disordered" evidence="1">
    <location>
        <begin position="259"/>
        <end position="318"/>
    </location>
</feature>
<dbReference type="Proteomes" id="UP001174694">
    <property type="component" value="Unassembled WGS sequence"/>
</dbReference>
<feature type="compositionally biased region" description="Low complexity" evidence="1">
    <location>
        <begin position="55"/>
        <end position="74"/>
    </location>
</feature>
<evidence type="ECO:0000313" key="3">
    <source>
        <dbReference type="Proteomes" id="UP001174694"/>
    </source>
</evidence>
<feature type="compositionally biased region" description="Basic and acidic residues" evidence="1">
    <location>
        <begin position="1226"/>
        <end position="1237"/>
    </location>
</feature>
<accession>A0AA38RJK5</accession>
<organism evidence="2 3">
    <name type="scientific">Pleurostoma richardsiae</name>
    <dbReference type="NCBI Taxonomy" id="41990"/>
    <lineage>
        <taxon>Eukaryota</taxon>
        <taxon>Fungi</taxon>
        <taxon>Dikarya</taxon>
        <taxon>Ascomycota</taxon>
        <taxon>Pezizomycotina</taxon>
        <taxon>Sordariomycetes</taxon>
        <taxon>Sordariomycetidae</taxon>
        <taxon>Calosphaeriales</taxon>
        <taxon>Pleurostomataceae</taxon>
        <taxon>Pleurostoma</taxon>
    </lineage>
</organism>
<dbReference type="EMBL" id="JANBVO010000010">
    <property type="protein sequence ID" value="KAJ9149496.1"/>
    <property type="molecule type" value="Genomic_DNA"/>
</dbReference>
<feature type="compositionally biased region" description="Acidic residues" evidence="1">
    <location>
        <begin position="949"/>
        <end position="966"/>
    </location>
</feature>
<feature type="compositionally biased region" description="Polar residues" evidence="1">
    <location>
        <begin position="106"/>
        <end position="122"/>
    </location>
</feature>
<name>A0AA38RJK5_9PEZI</name>
<feature type="region of interest" description="Disordered" evidence="1">
    <location>
        <begin position="417"/>
        <end position="444"/>
    </location>
</feature>
<feature type="region of interest" description="Disordered" evidence="1">
    <location>
        <begin position="27"/>
        <end position="242"/>
    </location>
</feature>
<feature type="compositionally biased region" description="Low complexity" evidence="1">
    <location>
        <begin position="210"/>
        <end position="224"/>
    </location>
</feature>
<keyword evidence="3" id="KW-1185">Reference proteome</keyword>
<reference evidence="2" key="1">
    <citation type="submission" date="2022-07" db="EMBL/GenBank/DDBJ databases">
        <title>Fungi with potential for degradation of polypropylene.</title>
        <authorList>
            <person name="Gostincar C."/>
        </authorList>
    </citation>
    <scope>NUCLEOTIDE SEQUENCE</scope>
    <source>
        <strain evidence="2">EXF-13308</strain>
    </source>
</reference>
<feature type="region of interest" description="Disordered" evidence="1">
    <location>
        <begin position="757"/>
        <end position="797"/>
    </location>
</feature>
<feature type="compositionally biased region" description="Basic and acidic residues" evidence="1">
    <location>
        <begin position="1188"/>
        <end position="1197"/>
    </location>
</feature>
<protein>
    <submittedName>
        <fullName evidence="2">5-methylthioadenosine s-adenosylhomocysteine protein</fullName>
    </submittedName>
</protein>
<feature type="compositionally biased region" description="Basic residues" evidence="1">
    <location>
        <begin position="861"/>
        <end position="870"/>
    </location>
</feature>
<feature type="compositionally biased region" description="Low complexity" evidence="1">
    <location>
        <begin position="417"/>
        <end position="435"/>
    </location>
</feature>
<feature type="region of interest" description="Disordered" evidence="1">
    <location>
        <begin position="543"/>
        <end position="661"/>
    </location>
</feature>
<sequence length="1506" mass="160170">MTLLSLSDQTFTPLSMTSSDLYIGSVVDEDAEEQDRDKEHRPSSPSDGYFRADASCSNNTAGGSNSNNSNTGTSKRWIASRRSLTKPGILKGIGRESRGAAPATVSADSASIGSSMAPQPTRATHAASKEGYGLLLSNSPVPSHRKNIDADDVTSSNSSPSPRAIDPAATPASASLIAADPSSKHTATSGSAYSLPAPEHHAAKSAITDSACAATPSSTQATAAGPKHPASPSGSTAAADANPGQTAVFAPEIIRPKFVRNPSSQHPKPQSSPPSPSAAVNSRDDGLPPKPSDGTASTKVVRSRSVLRHPAPDINTRSGAYTTTIAALEATAERLSSTTSIEDAIRDAHDELKRSDSRRSSILAASVKSPSVNGDAVPADAHLPAALPRSSSILELNTSARFGGYSPAGYIMSPSNSLSGRLRSGSKGSAPISRRSSVKSNRRSVEVEGDAFPFMPRHGPGKGSVHSVHSVHSVRSGPLSLAEIAEIEPPTTLTKEAMDEADRTATAGDDTEDEDTIRASAFQHVEPGATDVEVDMDVTPNADTWAKQPMLDHADDPYWDDHRGPELRLRNPTEPAAYDPDEGGPDPEKRPATSGSGDTYEQTKNAFEDFDGVHCDPDSVAEQFPFRPEESAYAPPPAQRENRQSQLPAARPTSYLDPETGQQMLYYPARVPAMLNLPPKLGRGVRSAMREKRRSEVLSAMPQASRESRVWLPDPLEGHRESALMDDIRGSGSHHTGSEAGGSLAPQSLVDVDLQQDQPVDSAESQQAPPELQHLQRPAKLSEGDKRKSRATMLGDLPPQLRASAFFDLPAEAPRVEMKDGSAMATLDSILDAAAKAPVNAFTDHAFAGHLGAEVYGTDKKARRKSRHSRLLSGDKGHKPRASTASGLAVAEAEKRKSVWSLLPGRKASDSANSPAANEERQRLSALVNGEPSPLSPLSDQEAAALAPDADEEGSSSEDEEEEEEVYQGPPTTLLAELQLRKQQQKMRTRPINKAFPNGMHSTLLELDSVAQVEAKSRRGKRVNLAWEDPAENPDEEESDDEDVPLGVLALKKQLGNADISAIAAEVNRPLGLMERRELEDNEPLSRRRDRIQGKEVPVSMYLNPASAAKRGSTLTLGNLMSGGRGQSSPVIPGTQQDQGAAEDDEIEGETLGERMRRLRAKDEAENPLPRTRPVSNTFSAELLSVFGDDKDKRASGDSKNTQPPAAGGPPPPEEEETLGQRRRRLQAEREAREREMATSSNSSNRAAALSALTGGSGGGTTPAAAQPDRLSRRLSFANVLSATPAGAAVPGMDPREAERLRREEEGARAAREKDAKMAAYRAQMPGQLKEVGTGLARQGGFLGGRFNDGNGGGGAGLRAVSSMSALGAGGGYPQQQMQMQQQQQQQYYQQQLYQQQQYQQQGQMGMMGGSGYVAGAGVGAVGMQQYPQFRQQQQQQPVMGMGMGMNGGYNGGMVGYPGAYGAVPNGAYGAGYAGVPMPMPMQMQMPGQPQGQIDMVERWRQSVMP</sequence>
<feature type="region of interest" description="Disordered" evidence="1">
    <location>
        <begin position="858"/>
        <end position="890"/>
    </location>
</feature>
<feature type="compositionally biased region" description="Low complexity" evidence="1">
    <location>
        <begin position="1238"/>
        <end position="1254"/>
    </location>
</feature>
<feature type="region of interest" description="Disordered" evidence="1">
    <location>
        <begin position="490"/>
        <end position="514"/>
    </location>
</feature>
<feature type="compositionally biased region" description="Basic and acidic residues" evidence="1">
    <location>
        <begin position="550"/>
        <end position="571"/>
    </location>
</feature>
<evidence type="ECO:0000313" key="2">
    <source>
        <dbReference type="EMBL" id="KAJ9149496.1"/>
    </source>
</evidence>
<feature type="region of interest" description="Disordered" evidence="1">
    <location>
        <begin position="1120"/>
        <end position="1268"/>
    </location>
</feature>
<evidence type="ECO:0000256" key="1">
    <source>
        <dbReference type="SAM" id="MobiDB-lite"/>
    </source>
</evidence>
<comment type="caution">
    <text evidence="2">The sequence shown here is derived from an EMBL/GenBank/DDBJ whole genome shotgun (WGS) entry which is preliminary data.</text>
</comment>
<proteinExistence type="predicted"/>
<feature type="compositionally biased region" description="Polar residues" evidence="1">
    <location>
        <begin position="1127"/>
        <end position="1139"/>
    </location>
</feature>